<evidence type="ECO:0000313" key="3">
    <source>
        <dbReference type="EMBL" id="KAK3369172.1"/>
    </source>
</evidence>
<gene>
    <name evidence="3" type="ORF">B0T24DRAFT_681211</name>
</gene>
<proteinExistence type="predicted"/>
<reference evidence="3" key="1">
    <citation type="journal article" date="2023" name="Mol. Phylogenet. Evol.">
        <title>Genome-scale phylogeny and comparative genomics of the fungal order Sordariales.</title>
        <authorList>
            <person name="Hensen N."/>
            <person name="Bonometti L."/>
            <person name="Westerberg I."/>
            <person name="Brannstrom I.O."/>
            <person name="Guillou S."/>
            <person name="Cros-Aarteil S."/>
            <person name="Calhoun S."/>
            <person name="Haridas S."/>
            <person name="Kuo A."/>
            <person name="Mondo S."/>
            <person name="Pangilinan J."/>
            <person name="Riley R."/>
            <person name="LaButti K."/>
            <person name="Andreopoulos B."/>
            <person name="Lipzen A."/>
            <person name="Chen C."/>
            <person name="Yan M."/>
            <person name="Daum C."/>
            <person name="Ng V."/>
            <person name="Clum A."/>
            <person name="Steindorff A."/>
            <person name="Ohm R.A."/>
            <person name="Martin F."/>
            <person name="Silar P."/>
            <person name="Natvig D.O."/>
            <person name="Lalanne C."/>
            <person name="Gautier V."/>
            <person name="Ament-Velasquez S.L."/>
            <person name="Kruys A."/>
            <person name="Hutchinson M.I."/>
            <person name="Powell A.J."/>
            <person name="Barry K."/>
            <person name="Miller A.N."/>
            <person name="Grigoriev I.V."/>
            <person name="Debuchy R."/>
            <person name="Gladieux P."/>
            <person name="Hiltunen Thoren M."/>
            <person name="Johannesson H."/>
        </authorList>
    </citation>
    <scope>NUCLEOTIDE SEQUENCE</scope>
    <source>
        <strain evidence="3">CBS 958.72</strain>
    </source>
</reference>
<keyword evidence="1" id="KW-0040">ANK repeat</keyword>
<protein>
    <recommendedName>
        <fullName evidence="5">Ankyrin repeat protein</fullName>
    </recommendedName>
</protein>
<evidence type="ECO:0000313" key="4">
    <source>
        <dbReference type="Proteomes" id="UP001287356"/>
    </source>
</evidence>
<dbReference type="InterPro" id="IPR002110">
    <property type="entry name" value="Ankyrin_rpt"/>
</dbReference>
<keyword evidence="4" id="KW-1185">Reference proteome</keyword>
<dbReference type="AlphaFoldDB" id="A0AAE0K3Y6"/>
<dbReference type="InterPro" id="IPR036770">
    <property type="entry name" value="Ankyrin_rpt-contain_sf"/>
</dbReference>
<dbReference type="Proteomes" id="UP001287356">
    <property type="component" value="Unassembled WGS sequence"/>
</dbReference>
<evidence type="ECO:0000256" key="2">
    <source>
        <dbReference type="SAM" id="MobiDB-lite"/>
    </source>
</evidence>
<feature type="compositionally biased region" description="Acidic residues" evidence="2">
    <location>
        <begin position="169"/>
        <end position="185"/>
    </location>
</feature>
<reference evidence="3" key="2">
    <citation type="submission" date="2023-06" db="EMBL/GenBank/DDBJ databases">
        <authorList>
            <consortium name="Lawrence Berkeley National Laboratory"/>
            <person name="Haridas S."/>
            <person name="Hensen N."/>
            <person name="Bonometti L."/>
            <person name="Westerberg I."/>
            <person name="Brannstrom I.O."/>
            <person name="Guillou S."/>
            <person name="Cros-Aarteil S."/>
            <person name="Calhoun S."/>
            <person name="Kuo A."/>
            <person name="Mondo S."/>
            <person name="Pangilinan J."/>
            <person name="Riley R."/>
            <person name="Labutti K."/>
            <person name="Andreopoulos B."/>
            <person name="Lipzen A."/>
            <person name="Chen C."/>
            <person name="Yanf M."/>
            <person name="Daum C."/>
            <person name="Ng V."/>
            <person name="Clum A."/>
            <person name="Steindorff A."/>
            <person name="Ohm R."/>
            <person name="Martin F."/>
            <person name="Silar P."/>
            <person name="Natvig D."/>
            <person name="Lalanne C."/>
            <person name="Gautier V."/>
            <person name="Ament-Velasquez S.L."/>
            <person name="Kruys A."/>
            <person name="Hutchinson M.I."/>
            <person name="Powell A.J."/>
            <person name="Barry K."/>
            <person name="Miller A.N."/>
            <person name="Grigoriev I.V."/>
            <person name="Debuchy R."/>
            <person name="Gladieux P."/>
            <person name="Thoren M.H."/>
            <person name="Johannesson H."/>
        </authorList>
    </citation>
    <scope>NUCLEOTIDE SEQUENCE</scope>
    <source>
        <strain evidence="3">CBS 958.72</strain>
    </source>
</reference>
<organism evidence="3 4">
    <name type="scientific">Lasiosphaeria ovina</name>
    <dbReference type="NCBI Taxonomy" id="92902"/>
    <lineage>
        <taxon>Eukaryota</taxon>
        <taxon>Fungi</taxon>
        <taxon>Dikarya</taxon>
        <taxon>Ascomycota</taxon>
        <taxon>Pezizomycotina</taxon>
        <taxon>Sordariomycetes</taxon>
        <taxon>Sordariomycetidae</taxon>
        <taxon>Sordariales</taxon>
        <taxon>Lasiosphaeriaceae</taxon>
        <taxon>Lasiosphaeria</taxon>
    </lineage>
</organism>
<dbReference type="EMBL" id="JAULSN010000006">
    <property type="protein sequence ID" value="KAK3369172.1"/>
    <property type="molecule type" value="Genomic_DNA"/>
</dbReference>
<feature type="region of interest" description="Disordered" evidence="2">
    <location>
        <begin position="148"/>
        <end position="185"/>
    </location>
</feature>
<comment type="caution">
    <text evidence="3">The sequence shown here is derived from an EMBL/GenBank/DDBJ whole genome shotgun (WGS) entry which is preliminary data.</text>
</comment>
<feature type="repeat" description="ANK" evidence="1">
    <location>
        <begin position="28"/>
        <end position="60"/>
    </location>
</feature>
<name>A0AAE0K3Y6_9PEZI</name>
<accession>A0AAE0K3Y6</accession>
<evidence type="ECO:0008006" key="5">
    <source>
        <dbReference type="Google" id="ProtNLM"/>
    </source>
</evidence>
<dbReference type="Gene3D" id="1.25.40.20">
    <property type="entry name" value="Ankyrin repeat-containing domain"/>
    <property type="match status" value="1"/>
</dbReference>
<sequence length="196" mass="20925">MPSTETGLIRGGFSSDKAPTGTCVPSFNGSTPLMFVSRAANSSYIETLLAAGARPDDQNAWQVSALVYTMRIESAGAGDATQVACLAEYGARPRSSEGGLFALLLSQMLLSGRHVDVAAVLPDHFGTQLQSRERSELLAAAEEKKCAGPEMLEMGDGVPRSPAFSDGYEVNDDDDNDDDDDDDDMFFESLEAQDEL</sequence>
<dbReference type="SUPFAM" id="SSF48403">
    <property type="entry name" value="Ankyrin repeat"/>
    <property type="match status" value="1"/>
</dbReference>
<evidence type="ECO:0000256" key="1">
    <source>
        <dbReference type="PROSITE-ProRule" id="PRU00023"/>
    </source>
</evidence>
<dbReference type="PROSITE" id="PS50088">
    <property type="entry name" value="ANK_REPEAT"/>
    <property type="match status" value="1"/>
</dbReference>